<dbReference type="AlphaFoldDB" id="A0A6J4H051"/>
<feature type="non-terminal residue" evidence="2">
    <location>
        <position position="192"/>
    </location>
</feature>
<name>A0A6J4H051_9ACTN</name>
<feature type="compositionally biased region" description="Low complexity" evidence="1">
    <location>
        <begin position="50"/>
        <end position="61"/>
    </location>
</feature>
<organism evidence="2">
    <name type="scientific">uncultured Blastococcus sp</name>
    <dbReference type="NCBI Taxonomy" id="217144"/>
    <lineage>
        <taxon>Bacteria</taxon>
        <taxon>Bacillati</taxon>
        <taxon>Actinomycetota</taxon>
        <taxon>Actinomycetes</taxon>
        <taxon>Geodermatophilales</taxon>
        <taxon>Geodermatophilaceae</taxon>
        <taxon>Blastococcus</taxon>
        <taxon>environmental samples</taxon>
    </lineage>
</organism>
<gene>
    <name evidence="2" type="ORF">AVDCRST_MAG52-9</name>
</gene>
<feature type="non-terminal residue" evidence="2">
    <location>
        <position position="1"/>
    </location>
</feature>
<accession>A0A6J4H051</accession>
<proteinExistence type="predicted"/>
<reference evidence="2" key="1">
    <citation type="submission" date="2020-02" db="EMBL/GenBank/DDBJ databases">
        <authorList>
            <person name="Meier V. D."/>
        </authorList>
    </citation>
    <scope>NUCLEOTIDE SEQUENCE</scope>
    <source>
        <strain evidence="2">AVDCRST_MAG52</strain>
    </source>
</reference>
<evidence type="ECO:0000256" key="1">
    <source>
        <dbReference type="SAM" id="MobiDB-lite"/>
    </source>
</evidence>
<feature type="region of interest" description="Disordered" evidence="1">
    <location>
        <begin position="1"/>
        <end position="192"/>
    </location>
</feature>
<sequence length="192" mass="21088">GRLLARGAARALPARPEPVHRPGRRRRARPVGGRVAPGLDRRGSARARGQRAVVGAPAPGRRAGRRGPLPRRHRRPARRRPPDRLGDGGGRRAVGVRRGRRPGAHRAPLPGPDPGHRVHPRDDRRSDRARLGPRQGHPWRRRPGRRADHRVPRLRRAAARGRDPRDDRRAAGRAGLRPAPDAAAGPVRPPGL</sequence>
<feature type="compositionally biased region" description="Basic residues" evidence="1">
    <location>
        <begin position="62"/>
        <end position="79"/>
    </location>
</feature>
<protein>
    <submittedName>
        <fullName evidence="2">Uncharacterized protein</fullName>
    </submittedName>
</protein>
<feature type="compositionally biased region" description="Basic and acidic residues" evidence="1">
    <location>
        <begin position="160"/>
        <end position="170"/>
    </location>
</feature>
<feature type="compositionally biased region" description="Low complexity" evidence="1">
    <location>
        <begin position="172"/>
        <end position="185"/>
    </location>
</feature>
<evidence type="ECO:0000313" key="2">
    <source>
        <dbReference type="EMBL" id="CAA9210688.1"/>
    </source>
</evidence>
<feature type="compositionally biased region" description="Low complexity" evidence="1">
    <location>
        <begin position="1"/>
        <end position="14"/>
    </location>
</feature>
<feature type="compositionally biased region" description="Basic and acidic residues" evidence="1">
    <location>
        <begin position="114"/>
        <end position="130"/>
    </location>
</feature>
<dbReference type="EMBL" id="CADCTN010000002">
    <property type="protein sequence ID" value="CAA9210688.1"/>
    <property type="molecule type" value="Genomic_DNA"/>
</dbReference>
<feature type="compositionally biased region" description="Basic residues" evidence="1">
    <location>
        <begin position="94"/>
        <end position="104"/>
    </location>
</feature>
<feature type="compositionally biased region" description="Basic and acidic residues" evidence="1">
    <location>
        <begin position="80"/>
        <end position="90"/>
    </location>
</feature>